<dbReference type="InterPro" id="IPR002110">
    <property type="entry name" value="Ankyrin_rpt"/>
</dbReference>
<dbReference type="Gene3D" id="1.25.40.20">
    <property type="entry name" value="Ankyrin repeat-containing domain"/>
    <property type="match status" value="1"/>
</dbReference>
<reference evidence="2" key="3">
    <citation type="submission" date="2016-06" db="UniProtKB">
        <authorList>
            <consortium name="WormBaseParasite"/>
        </authorList>
    </citation>
    <scope>IDENTIFICATION</scope>
</reference>
<dbReference type="SUPFAM" id="SSF48403">
    <property type="entry name" value="Ankyrin repeat"/>
    <property type="match status" value="1"/>
</dbReference>
<organism evidence="1 2">
    <name type="scientific">Globodera pallida</name>
    <name type="common">Potato cyst nematode worm</name>
    <name type="synonym">Heterodera pallida</name>
    <dbReference type="NCBI Taxonomy" id="36090"/>
    <lineage>
        <taxon>Eukaryota</taxon>
        <taxon>Metazoa</taxon>
        <taxon>Ecdysozoa</taxon>
        <taxon>Nematoda</taxon>
        <taxon>Chromadorea</taxon>
        <taxon>Rhabditida</taxon>
        <taxon>Tylenchina</taxon>
        <taxon>Tylenchomorpha</taxon>
        <taxon>Tylenchoidea</taxon>
        <taxon>Heteroderidae</taxon>
        <taxon>Heteroderinae</taxon>
        <taxon>Globodera</taxon>
    </lineage>
</organism>
<evidence type="ECO:0000313" key="1">
    <source>
        <dbReference type="Proteomes" id="UP000050741"/>
    </source>
</evidence>
<dbReference type="InterPro" id="IPR036770">
    <property type="entry name" value="Ankyrin_rpt-contain_sf"/>
</dbReference>
<evidence type="ECO:0000313" key="2">
    <source>
        <dbReference type="WBParaSite" id="GPLIN_000133300"/>
    </source>
</evidence>
<accession>A0A183BL51</accession>
<reference evidence="1" key="1">
    <citation type="submission" date="2013-12" db="EMBL/GenBank/DDBJ databases">
        <authorList>
            <person name="Aslett M."/>
        </authorList>
    </citation>
    <scope>NUCLEOTIDE SEQUENCE [LARGE SCALE GENOMIC DNA]</scope>
    <source>
        <strain evidence="1">Lindley</strain>
    </source>
</reference>
<reference evidence="1" key="2">
    <citation type="submission" date="2014-05" db="EMBL/GenBank/DDBJ databases">
        <title>The genome and life-stage specific transcriptomes of Globodera pallida elucidate key aspects of plant parasitism by a cyst nematode.</title>
        <authorList>
            <person name="Cotton J.A."/>
            <person name="Lilley C.J."/>
            <person name="Jones L.M."/>
            <person name="Kikuchi T."/>
            <person name="Reid A.J."/>
            <person name="Thorpe P."/>
            <person name="Tsai I.J."/>
            <person name="Beasley H."/>
            <person name="Blok V."/>
            <person name="Cock P.J.A."/>
            <person name="Van den Akker S.E."/>
            <person name="Holroyd N."/>
            <person name="Hunt M."/>
            <person name="Mantelin S."/>
            <person name="Naghra H."/>
            <person name="Pain A."/>
            <person name="Palomares-Rius J.E."/>
            <person name="Zarowiecki M."/>
            <person name="Berriman M."/>
            <person name="Jones J.T."/>
            <person name="Urwin P.E."/>
        </authorList>
    </citation>
    <scope>NUCLEOTIDE SEQUENCE [LARGE SCALE GENOMIC DNA]</scope>
    <source>
        <strain evidence="1">Lindley</strain>
    </source>
</reference>
<proteinExistence type="predicted"/>
<keyword evidence="1" id="KW-1185">Reference proteome</keyword>
<dbReference type="SMART" id="SM00248">
    <property type="entry name" value="ANK"/>
    <property type="match status" value="3"/>
</dbReference>
<dbReference type="WBParaSite" id="GPLIN_000133300">
    <property type="protein sequence ID" value="GPLIN_000133300"/>
    <property type="gene ID" value="GPLIN_000133300"/>
</dbReference>
<dbReference type="Proteomes" id="UP000050741">
    <property type="component" value="Unassembled WGS sequence"/>
</dbReference>
<dbReference type="AlphaFoldDB" id="A0A183BL51"/>
<dbReference type="Pfam" id="PF12796">
    <property type="entry name" value="Ank_2"/>
    <property type="match status" value="1"/>
</dbReference>
<sequence length="158" mass="17798">MLMTTRHYSLQHQWPPRSAGAGYLHIVKFFFLRGQDINFVNRSGQTALMYVVYFRREEVVHYLSKNVRIDQINENGQTALDEALRMGHREIVTELSVPAVTQPLLNINIEQNEQSISADLRALWQRGAAIPTAFGPLVCAPCCTTRASVAATRAELAK</sequence>
<name>A0A183BL51_GLOPA</name>
<protein>
    <submittedName>
        <fullName evidence="2">ANK_REP_REGION domain-containing protein</fullName>
    </submittedName>
</protein>